<proteinExistence type="predicted"/>
<evidence type="ECO:0000259" key="2">
    <source>
        <dbReference type="Pfam" id="PF10988"/>
    </source>
</evidence>
<keyword evidence="1" id="KW-0732">Signal</keyword>
<dbReference type="EMBL" id="CP118166">
    <property type="protein sequence ID" value="WDI31806.1"/>
    <property type="molecule type" value="Genomic_DNA"/>
</dbReference>
<reference evidence="3" key="1">
    <citation type="submission" date="2023-02" db="EMBL/GenBank/DDBJ databases">
        <title>Genome sequence of Hyphococcus flavus.</title>
        <authorList>
            <person name="Rong J.-C."/>
            <person name="Zhao Q."/>
            <person name="Yi M."/>
            <person name="Wu J.-Y."/>
        </authorList>
    </citation>
    <scope>NUCLEOTIDE SEQUENCE</scope>
    <source>
        <strain evidence="3">MCCC 1K03223</strain>
    </source>
</reference>
<dbReference type="Proteomes" id="UP001214043">
    <property type="component" value="Chromosome"/>
</dbReference>
<sequence length="217" mass="22725">MMKVTGIAAGIFGLAIAGAALADDDERVSRTLDLEGFERIKISGVYEIDVRVGSDFSIELSGPADELDRVEASVRNGELGLGQKNRRWRGGRDNDHGVEAVITMPSLSGLKVSGVVDGEISGVDIDRFDVSLSGVGDIRIAGECGMIDAKVSGVGDLDARELECREADINVSGVGSASVFASEAVDANISGMGDIDVYGSPSRVNKSDSMFSDITIH</sequence>
<accession>A0AAE9ZIT3</accession>
<feature type="signal peptide" evidence="1">
    <location>
        <begin position="1"/>
        <end position="22"/>
    </location>
</feature>
<evidence type="ECO:0000256" key="1">
    <source>
        <dbReference type="SAM" id="SignalP"/>
    </source>
</evidence>
<feature type="domain" description="Putative auto-transporter adhesin head GIN" evidence="2">
    <location>
        <begin position="37"/>
        <end position="201"/>
    </location>
</feature>
<evidence type="ECO:0000313" key="3">
    <source>
        <dbReference type="EMBL" id="WDI31806.1"/>
    </source>
</evidence>
<dbReference type="RefSeq" id="WP_274493693.1">
    <property type="nucleotide sequence ID" value="NZ_CP118166.1"/>
</dbReference>
<protein>
    <submittedName>
        <fullName evidence="3">DUF2807 domain-containing protein</fullName>
    </submittedName>
</protein>
<dbReference type="Pfam" id="PF10988">
    <property type="entry name" value="DUF2807"/>
    <property type="match status" value="1"/>
</dbReference>
<feature type="chain" id="PRO_5042143892" evidence="1">
    <location>
        <begin position="23"/>
        <end position="217"/>
    </location>
</feature>
<dbReference type="KEGG" id="hfl:PUV54_01220"/>
<dbReference type="AlphaFoldDB" id="A0AAE9ZIT3"/>
<dbReference type="Gene3D" id="2.160.20.120">
    <property type="match status" value="2"/>
</dbReference>
<keyword evidence="4" id="KW-1185">Reference proteome</keyword>
<name>A0AAE9ZIT3_9PROT</name>
<dbReference type="PANTHER" id="PTHR39200">
    <property type="entry name" value="HYPOTHETICAL EXPORTED PROTEIN"/>
    <property type="match status" value="1"/>
</dbReference>
<dbReference type="PANTHER" id="PTHR39200:SF1">
    <property type="entry name" value="AUTO-TRANSPORTER ADHESIN HEAD GIN DOMAIN-CONTAINING PROTEIN-RELATED"/>
    <property type="match status" value="1"/>
</dbReference>
<evidence type="ECO:0000313" key="4">
    <source>
        <dbReference type="Proteomes" id="UP001214043"/>
    </source>
</evidence>
<dbReference type="InterPro" id="IPR021255">
    <property type="entry name" value="DUF2807"/>
</dbReference>
<organism evidence="3 4">
    <name type="scientific">Hyphococcus flavus</name>
    <dbReference type="NCBI Taxonomy" id="1866326"/>
    <lineage>
        <taxon>Bacteria</taxon>
        <taxon>Pseudomonadati</taxon>
        <taxon>Pseudomonadota</taxon>
        <taxon>Alphaproteobacteria</taxon>
        <taxon>Parvularculales</taxon>
        <taxon>Parvularculaceae</taxon>
        <taxon>Hyphococcus</taxon>
    </lineage>
</organism>
<gene>
    <name evidence="3" type="ORF">PUV54_01220</name>
</gene>